<proteinExistence type="predicted"/>
<reference evidence="1" key="1">
    <citation type="submission" date="2014-09" db="EMBL/GenBank/DDBJ databases">
        <authorList>
            <person name="Magalhaes I.L.F."/>
            <person name="Oliveira U."/>
            <person name="Santos F.R."/>
            <person name="Vidigal T.H.D.A."/>
            <person name="Brescovit A.D."/>
            <person name="Santos A.J."/>
        </authorList>
    </citation>
    <scope>NUCLEOTIDE SEQUENCE</scope>
    <source>
        <tissue evidence="1">Shoot tissue taken approximately 20 cm above the soil surface</tissue>
    </source>
</reference>
<sequence length="9" mass="982">MSETPCSVE</sequence>
<evidence type="ECO:0000313" key="1">
    <source>
        <dbReference type="EMBL" id="JAD25475.1"/>
    </source>
</evidence>
<reference evidence="1" key="2">
    <citation type="journal article" date="2015" name="Data Brief">
        <title>Shoot transcriptome of the giant reed, Arundo donax.</title>
        <authorList>
            <person name="Barrero R.A."/>
            <person name="Guerrero F.D."/>
            <person name="Moolhuijzen P."/>
            <person name="Goolsby J.A."/>
            <person name="Tidwell J."/>
            <person name="Bellgard S.E."/>
            <person name="Bellgard M.I."/>
        </authorList>
    </citation>
    <scope>NUCLEOTIDE SEQUENCE</scope>
    <source>
        <tissue evidence="1">Shoot tissue taken approximately 20 cm above the soil surface</tissue>
    </source>
</reference>
<dbReference type="EMBL" id="GBRH01272420">
    <property type="protein sequence ID" value="JAD25475.1"/>
    <property type="molecule type" value="Transcribed_RNA"/>
</dbReference>
<protein>
    <submittedName>
        <fullName evidence="1">Uncharacterized protein</fullName>
    </submittedName>
</protein>
<accession>A0A0A8YIW5</accession>
<name>A0A0A8YIW5_ARUDO</name>
<organism evidence="1">
    <name type="scientific">Arundo donax</name>
    <name type="common">Giant reed</name>
    <name type="synonym">Donax arundinaceus</name>
    <dbReference type="NCBI Taxonomy" id="35708"/>
    <lineage>
        <taxon>Eukaryota</taxon>
        <taxon>Viridiplantae</taxon>
        <taxon>Streptophyta</taxon>
        <taxon>Embryophyta</taxon>
        <taxon>Tracheophyta</taxon>
        <taxon>Spermatophyta</taxon>
        <taxon>Magnoliopsida</taxon>
        <taxon>Liliopsida</taxon>
        <taxon>Poales</taxon>
        <taxon>Poaceae</taxon>
        <taxon>PACMAD clade</taxon>
        <taxon>Arundinoideae</taxon>
        <taxon>Arundineae</taxon>
        <taxon>Arundo</taxon>
    </lineage>
</organism>